<protein>
    <submittedName>
        <fullName evidence="1">Uncharacterized protein</fullName>
    </submittedName>
</protein>
<organism evidence="1 2">
    <name type="scientific">Caerostris extrusa</name>
    <name type="common">Bark spider</name>
    <name type="synonym">Caerostris bankana</name>
    <dbReference type="NCBI Taxonomy" id="172846"/>
    <lineage>
        <taxon>Eukaryota</taxon>
        <taxon>Metazoa</taxon>
        <taxon>Ecdysozoa</taxon>
        <taxon>Arthropoda</taxon>
        <taxon>Chelicerata</taxon>
        <taxon>Arachnida</taxon>
        <taxon>Araneae</taxon>
        <taxon>Araneomorphae</taxon>
        <taxon>Entelegynae</taxon>
        <taxon>Araneoidea</taxon>
        <taxon>Araneidae</taxon>
        <taxon>Caerostris</taxon>
    </lineage>
</organism>
<sequence length="94" mass="10208">MAATDRTLNNGTWLAEEKTVAADGCEFLPRNKACMPQKKRSGGMNPGGTVGSLWTQSDAALWPLHLAHVLQEQSNAGEIKTKWLPNVSTKNDSE</sequence>
<dbReference type="EMBL" id="BPLR01020826">
    <property type="protein sequence ID" value="GIX83013.1"/>
    <property type="molecule type" value="Genomic_DNA"/>
</dbReference>
<evidence type="ECO:0000313" key="1">
    <source>
        <dbReference type="EMBL" id="GIX83013.1"/>
    </source>
</evidence>
<dbReference type="Proteomes" id="UP001054945">
    <property type="component" value="Unassembled WGS sequence"/>
</dbReference>
<evidence type="ECO:0000313" key="2">
    <source>
        <dbReference type="Proteomes" id="UP001054945"/>
    </source>
</evidence>
<reference evidence="1 2" key="1">
    <citation type="submission" date="2021-06" db="EMBL/GenBank/DDBJ databases">
        <title>Caerostris extrusa draft genome.</title>
        <authorList>
            <person name="Kono N."/>
            <person name="Arakawa K."/>
        </authorList>
    </citation>
    <scope>NUCLEOTIDE SEQUENCE [LARGE SCALE GENOMIC DNA]</scope>
</reference>
<comment type="caution">
    <text evidence="1">The sequence shown here is derived from an EMBL/GenBank/DDBJ whole genome shotgun (WGS) entry which is preliminary data.</text>
</comment>
<keyword evidence="2" id="KW-1185">Reference proteome</keyword>
<name>A0AAV4NGN3_CAEEX</name>
<gene>
    <name evidence="1" type="ORF">CEXT_220051</name>
</gene>
<dbReference type="AlphaFoldDB" id="A0AAV4NGN3"/>
<proteinExistence type="predicted"/>
<accession>A0AAV4NGN3</accession>